<keyword evidence="1" id="KW-0472">Membrane</keyword>
<dbReference type="RefSeq" id="WP_115753143.1">
    <property type="nucleotide sequence ID" value="NZ_LARY01000002.1"/>
</dbReference>
<name>A0A3D8TQF8_9LIST</name>
<organism evidence="2 3">
    <name type="scientific">Listeria kieliensis</name>
    <dbReference type="NCBI Taxonomy" id="1621700"/>
    <lineage>
        <taxon>Bacteria</taxon>
        <taxon>Bacillati</taxon>
        <taxon>Bacillota</taxon>
        <taxon>Bacilli</taxon>
        <taxon>Bacillales</taxon>
        <taxon>Listeriaceae</taxon>
        <taxon>Listeria</taxon>
    </lineage>
</organism>
<dbReference type="EMBL" id="LARY01000002">
    <property type="protein sequence ID" value="RDX00893.1"/>
    <property type="molecule type" value="Genomic_DNA"/>
</dbReference>
<feature type="transmembrane region" description="Helical" evidence="1">
    <location>
        <begin position="173"/>
        <end position="193"/>
    </location>
</feature>
<proteinExistence type="predicted"/>
<comment type="caution">
    <text evidence="2">The sequence shown here is derived from an EMBL/GenBank/DDBJ whole genome shotgun (WGS) entry which is preliminary data.</text>
</comment>
<keyword evidence="1" id="KW-1133">Transmembrane helix</keyword>
<accession>A0A3D8TQF8</accession>
<protein>
    <submittedName>
        <fullName evidence="2">Uncharacterized protein</fullName>
    </submittedName>
</protein>
<keyword evidence="3" id="KW-1185">Reference proteome</keyword>
<evidence type="ECO:0000256" key="1">
    <source>
        <dbReference type="SAM" id="Phobius"/>
    </source>
</evidence>
<keyword evidence="1" id="KW-0812">Transmembrane</keyword>
<feature type="transmembrane region" description="Helical" evidence="1">
    <location>
        <begin position="213"/>
        <end position="232"/>
    </location>
</feature>
<feature type="transmembrane region" description="Helical" evidence="1">
    <location>
        <begin position="147"/>
        <end position="168"/>
    </location>
</feature>
<gene>
    <name evidence="2" type="ORF">UR08_07970</name>
</gene>
<dbReference type="AlphaFoldDB" id="A0A3D8TQF8"/>
<evidence type="ECO:0000313" key="2">
    <source>
        <dbReference type="EMBL" id="RDX00893.1"/>
    </source>
</evidence>
<feature type="transmembrane region" description="Helical" evidence="1">
    <location>
        <begin position="110"/>
        <end position="135"/>
    </location>
</feature>
<sequence>MIFKLYKQELSVYFFREKWKILCLFILLFLLIFLQTSQISENENLLNKLLSGPSKVDLDNNFYQFPILWFAFYFIQLFHLYNYLGRQEQQDKAVFIANGMNRRMIISSRLLIVMSFAGLYWLVFVGLNVVFSLFKTSQYSLNQLEELAFFLLALLLLNVLGVMIQLVFNTISALLLTCTFLILSTRFYLFYSIVNTTFSSRWMDYPELTRIKMLFMALFILLLLIYLAIFIYRQKDILRK</sequence>
<evidence type="ECO:0000313" key="3">
    <source>
        <dbReference type="Proteomes" id="UP000257055"/>
    </source>
</evidence>
<reference evidence="3" key="1">
    <citation type="submission" date="2015-04" db="EMBL/GenBank/DDBJ databases">
        <authorList>
            <person name="Schardt J."/>
            <person name="Mueller-Herbst S."/>
            <person name="Scherer S."/>
            <person name="Huptas C."/>
        </authorList>
    </citation>
    <scope>NUCLEOTIDE SEQUENCE [LARGE SCALE GENOMIC DNA]</scope>
    <source>
        <strain evidence="3">Kiel-L1</strain>
    </source>
</reference>
<dbReference type="Proteomes" id="UP000257055">
    <property type="component" value="Unassembled WGS sequence"/>
</dbReference>
<feature type="transmembrane region" description="Helical" evidence="1">
    <location>
        <begin position="63"/>
        <end position="84"/>
    </location>
</feature>